<dbReference type="InterPro" id="IPR038097">
    <property type="entry name" value="Ribosomal_eL36_sf"/>
</dbReference>
<dbReference type="AlphaFoldDB" id="B0Z9N4"/>
<keyword evidence="4 5" id="KW-0687">Ribonucleoprotein</keyword>
<evidence type="ECO:0000256" key="4">
    <source>
        <dbReference type="ARBA" id="ARBA00023274"/>
    </source>
</evidence>
<dbReference type="GO" id="GO:0006412">
    <property type="term" value="P:translation"/>
    <property type="evidence" value="ECO:0007669"/>
    <property type="project" value="InterPro"/>
</dbReference>
<evidence type="ECO:0000256" key="2">
    <source>
        <dbReference type="ARBA" id="ARBA00011133"/>
    </source>
</evidence>
<accession>B0Z9N4</accession>
<reference evidence="6" key="1">
    <citation type="journal article" date="2008" name="Mol. Biol. Evol.">
        <title>Phylogenetic position of Nemertea derived from phylogenomic data.</title>
        <authorList>
            <person name="Struck T.H."/>
            <person name="Fisse F."/>
        </authorList>
    </citation>
    <scope>NUCLEOTIDE SEQUENCE</scope>
</reference>
<comment type="subunit">
    <text evidence="2">Component of the large ribosomal subunit.</text>
</comment>
<dbReference type="FunFam" id="1.10.10.1760:FF:000001">
    <property type="entry name" value="60S ribosomal protein L36"/>
    <property type="match status" value="1"/>
</dbReference>
<proteinExistence type="evidence at transcript level"/>
<dbReference type="GO" id="GO:0005840">
    <property type="term" value="C:ribosome"/>
    <property type="evidence" value="ECO:0007669"/>
    <property type="project" value="UniProtKB-KW"/>
</dbReference>
<sequence length="105" mass="12186">MAPRYEMACGLHKGHKVTKNVRKPRPSRRKGALTKHTKFIRDVVRDVAGYAPYERRCIELLRVSRDKRALKFVKKRVSVIWILCVLSKDLCNKGCIFLELGKVCM</sequence>
<protein>
    <recommendedName>
        <fullName evidence="5">60S ribosomal protein L36</fullName>
    </recommendedName>
</protein>
<comment type="similarity">
    <text evidence="1 5">Belongs to the eukaryotic ribosomal protein eL36 family.</text>
</comment>
<dbReference type="GO" id="GO:1990904">
    <property type="term" value="C:ribonucleoprotein complex"/>
    <property type="evidence" value="ECO:0007669"/>
    <property type="project" value="UniProtKB-KW"/>
</dbReference>
<dbReference type="PANTHER" id="PTHR10114">
    <property type="entry name" value="60S RIBOSOMAL PROTEIN L36"/>
    <property type="match status" value="1"/>
</dbReference>
<dbReference type="PROSITE" id="PS01190">
    <property type="entry name" value="RIBOSOMAL_L36E"/>
    <property type="match status" value="1"/>
</dbReference>
<dbReference type="Gene3D" id="1.10.10.1760">
    <property type="entry name" value="60S ribosomal protein L36"/>
    <property type="match status" value="1"/>
</dbReference>
<name>B0Z9N4_9BILA</name>
<evidence type="ECO:0000313" key="6">
    <source>
        <dbReference type="EMBL" id="ABZ04244.1"/>
    </source>
</evidence>
<evidence type="ECO:0000256" key="5">
    <source>
        <dbReference type="RuleBase" id="RU000665"/>
    </source>
</evidence>
<evidence type="ECO:0000256" key="3">
    <source>
        <dbReference type="ARBA" id="ARBA00022980"/>
    </source>
</evidence>
<keyword evidence="3 5" id="KW-0689">Ribosomal protein</keyword>
<evidence type="ECO:0000256" key="1">
    <source>
        <dbReference type="ARBA" id="ARBA00006509"/>
    </source>
</evidence>
<organism evidence="6">
    <name type="scientific">Lineus viridis</name>
    <dbReference type="NCBI Taxonomy" id="56195"/>
    <lineage>
        <taxon>Eukaryota</taxon>
        <taxon>Metazoa</taxon>
        <taxon>Spiralia</taxon>
        <taxon>Lophotrochozoa</taxon>
        <taxon>Nemertea</taxon>
        <taxon>Pilidiophora</taxon>
        <taxon>Heteronemertea</taxon>
        <taxon>Lineidae</taxon>
        <taxon>Lineus</taxon>
    </lineage>
</organism>
<dbReference type="GO" id="GO:0003735">
    <property type="term" value="F:structural constituent of ribosome"/>
    <property type="evidence" value="ECO:0007669"/>
    <property type="project" value="InterPro"/>
</dbReference>
<dbReference type="Pfam" id="PF01158">
    <property type="entry name" value="Ribosomal_L36e"/>
    <property type="match status" value="1"/>
</dbReference>
<dbReference type="EMBL" id="EU302555">
    <property type="protein sequence ID" value="ABZ04244.1"/>
    <property type="molecule type" value="mRNA"/>
</dbReference>
<dbReference type="InterPro" id="IPR000509">
    <property type="entry name" value="Ribosomal_eL36"/>
</dbReference>